<evidence type="ECO:0000256" key="1">
    <source>
        <dbReference type="ARBA" id="ARBA00022801"/>
    </source>
</evidence>
<keyword evidence="4" id="KW-1185">Reference proteome</keyword>
<dbReference type="InterPro" id="IPR000086">
    <property type="entry name" value="NUDIX_hydrolase_dom"/>
</dbReference>
<feature type="domain" description="Nudix hydrolase" evidence="2">
    <location>
        <begin position="55"/>
        <end position="190"/>
    </location>
</feature>
<keyword evidence="1 3" id="KW-0378">Hydrolase</keyword>
<dbReference type="GO" id="GO:0006753">
    <property type="term" value="P:nucleoside phosphate metabolic process"/>
    <property type="evidence" value="ECO:0007669"/>
    <property type="project" value="TreeGrafter"/>
</dbReference>
<dbReference type="Pfam" id="PF00293">
    <property type="entry name" value="NUDIX"/>
    <property type="match status" value="1"/>
</dbReference>
<dbReference type="PANTHER" id="PTHR11839:SF31">
    <property type="entry name" value="ADP-RIBOSE PYROPHOSPHATASE"/>
    <property type="match status" value="1"/>
</dbReference>
<name>A0A077M6C6_9MICO</name>
<dbReference type="CDD" id="cd24158">
    <property type="entry name" value="NUDIX_ADPRase_Rv1700"/>
    <property type="match status" value="1"/>
</dbReference>
<evidence type="ECO:0000259" key="2">
    <source>
        <dbReference type="PROSITE" id="PS51462"/>
    </source>
</evidence>
<reference evidence="3 4" key="1">
    <citation type="journal article" date="2013" name="ISME J.">
        <title>A metabolic model for members of the genus Tetrasphaera involved in enhanced biological phosphorus removal.</title>
        <authorList>
            <person name="Kristiansen R."/>
            <person name="Nguyen H.T.T."/>
            <person name="Saunders A.M."/>
            <person name="Nielsen J.L."/>
            <person name="Wimmer R."/>
            <person name="Le V.Q."/>
            <person name="McIlroy S.J."/>
            <person name="Petrovski S."/>
            <person name="Seviour R.J."/>
            <person name="Calteau A."/>
            <person name="Nielsen K.L."/>
            <person name="Nielsen P.H."/>
        </authorList>
    </citation>
    <scope>NUCLEOTIDE SEQUENCE [LARGE SCALE GENOMIC DNA]</scope>
    <source>
        <strain evidence="3 4">Ben 74</strain>
    </source>
</reference>
<dbReference type="RefSeq" id="WP_048545104.1">
    <property type="nucleotide sequence ID" value="NZ_HF571038.1"/>
</dbReference>
<gene>
    <name evidence="3" type="ORF">BN13_220036</name>
</gene>
<comment type="caution">
    <text evidence="3">The sequence shown here is derived from an EMBL/GenBank/DDBJ whole genome shotgun (WGS) entry which is preliminary data.</text>
</comment>
<dbReference type="PROSITE" id="PS51462">
    <property type="entry name" value="NUDIX"/>
    <property type="match status" value="1"/>
</dbReference>
<dbReference type="EMBL" id="CAJC01000131">
    <property type="protein sequence ID" value="CCI52851.1"/>
    <property type="molecule type" value="Genomic_DNA"/>
</dbReference>
<dbReference type="InterPro" id="IPR015797">
    <property type="entry name" value="NUDIX_hydrolase-like_dom_sf"/>
</dbReference>
<accession>A0A077M6C6</accession>
<proteinExistence type="predicted"/>
<dbReference type="GO" id="GO:0016787">
    <property type="term" value="F:hydrolase activity"/>
    <property type="evidence" value="ECO:0007669"/>
    <property type="project" value="UniProtKB-KW"/>
</dbReference>
<evidence type="ECO:0000313" key="4">
    <source>
        <dbReference type="Proteomes" id="UP000035720"/>
    </source>
</evidence>
<organism evidence="3 4">
    <name type="scientific">Nostocoides jenkinsii Ben 74</name>
    <dbReference type="NCBI Taxonomy" id="1193518"/>
    <lineage>
        <taxon>Bacteria</taxon>
        <taxon>Bacillati</taxon>
        <taxon>Actinomycetota</taxon>
        <taxon>Actinomycetes</taxon>
        <taxon>Micrococcales</taxon>
        <taxon>Intrasporangiaceae</taxon>
        <taxon>Nostocoides</taxon>
    </lineage>
</organism>
<protein>
    <submittedName>
        <fullName evidence="3">NUDIX hydrolase</fullName>
    </submittedName>
</protein>
<dbReference type="Gene3D" id="3.90.79.10">
    <property type="entry name" value="Nucleoside Triphosphate Pyrophosphohydrolase"/>
    <property type="match status" value="1"/>
</dbReference>
<dbReference type="Proteomes" id="UP000035720">
    <property type="component" value="Unassembled WGS sequence"/>
</dbReference>
<evidence type="ECO:0000313" key="3">
    <source>
        <dbReference type="EMBL" id="CCI52851.1"/>
    </source>
</evidence>
<dbReference type="AlphaFoldDB" id="A0A077M6C6"/>
<dbReference type="PANTHER" id="PTHR11839">
    <property type="entry name" value="UDP/ADP-SUGAR PYROPHOSPHATASE"/>
    <property type="match status" value="1"/>
</dbReference>
<dbReference type="SUPFAM" id="SSF55811">
    <property type="entry name" value="Nudix"/>
    <property type="match status" value="1"/>
</dbReference>
<sequence length="225" mass="24816">MTAGPTGPDPLPAVIADVIDPARVLAAETVYHGLVWDVRRDQVDLGHEVVARDLIEHPGAVAVVALDDTGRIVLVQQYRHPIGMRDWEIPAGLLDLDGEPPVVAAARELGEEADLRADRWDLLIDYVTSPGYTSEAIRIFLARDLNEIPEGERHHRTGEERDMPRAWVSLDDAFAAATSGKLVNPHTLVGIFAAHAARAADWTTLRPADSPWLLWERLRRPSRCG</sequence>
<dbReference type="OrthoDB" id="9806150at2"/>
<dbReference type="STRING" id="1193518.BN13_220036"/>
<dbReference type="GO" id="GO:0005829">
    <property type="term" value="C:cytosol"/>
    <property type="evidence" value="ECO:0007669"/>
    <property type="project" value="TreeGrafter"/>
</dbReference>
<dbReference type="GO" id="GO:0019693">
    <property type="term" value="P:ribose phosphate metabolic process"/>
    <property type="evidence" value="ECO:0007669"/>
    <property type="project" value="TreeGrafter"/>
</dbReference>